<dbReference type="Proteomes" id="UP000709959">
    <property type="component" value="Unassembled WGS sequence"/>
</dbReference>
<protein>
    <submittedName>
        <fullName evidence="3">DUF4349 domain-containing protein</fullName>
    </submittedName>
</protein>
<evidence type="ECO:0000313" key="4">
    <source>
        <dbReference type="Proteomes" id="UP000709959"/>
    </source>
</evidence>
<dbReference type="Pfam" id="PF14257">
    <property type="entry name" value="DUF4349"/>
    <property type="match status" value="1"/>
</dbReference>
<reference evidence="3 4" key="1">
    <citation type="submission" date="2020-10" db="EMBL/GenBank/DDBJ databases">
        <title>Connecting structure to function with the recovery of over 1000 high-quality activated sludge metagenome-assembled genomes encoding full-length rRNA genes using long-read sequencing.</title>
        <authorList>
            <person name="Singleton C.M."/>
            <person name="Petriglieri F."/>
            <person name="Kristensen J.M."/>
            <person name="Kirkegaard R.H."/>
            <person name="Michaelsen T.Y."/>
            <person name="Andersen M.H."/>
            <person name="Karst S.M."/>
            <person name="Dueholm M.S."/>
            <person name="Nielsen P.H."/>
            <person name="Albertsen M."/>
        </authorList>
    </citation>
    <scope>NUCLEOTIDE SEQUENCE [LARGE SCALE GENOMIC DNA]</scope>
    <source>
        <strain evidence="3">OdNE_18-Q3-R46-58_MAXAC.008</strain>
    </source>
</reference>
<keyword evidence="1" id="KW-0175">Coiled coil</keyword>
<evidence type="ECO:0000259" key="2">
    <source>
        <dbReference type="Pfam" id="PF14257"/>
    </source>
</evidence>
<sequence>MSESSNVQDVTKAYSDLETRLRVKREALNRIRELLRTKAGNLKEVLEAEKEISRITEEIEHAEGERRYFDHQISLSTIVVELTRTLPAPVPGGHFLNRCVIPPP</sequence>
<dbReference type="AlphaFoldDB" id="A0A936F1T8"/>
<gene>
    <name evidence="3" type="ORF">IPN91_06640</name>
</gene>
<evidence type="ECO:0000256" key="1">
    <source>
        <dbReference type="SAM" id="Coils"/>
    </source>
</evidence>
<comment type="caution">
    <text evidence="3">The sequence shown here is derived from an EMBL/GenBank/DDBJ whole genome shotgun (WGS) entry which is preliminary data.</text>
</comment>
<feature type="coiled-coil region" evidence="1">
    <location>
        <begin position="14"/>
        <end position="65"/>
    </location>
</feature>
<organism evidence="3 4">
    <name type="scientific">Candidatus Geothrix odensensis</name>
    <dbReference type="NCBI Taxonomy" id="2954440"/>
    <lineage>
        <taxon>Bacteria</taxon>
        <taxon>Pseudomonadati</taxon>
        <taxon>Acidobacteriota</taxon>
        <taxon>Holophagae</taxon>
        <taxon>Holophagales</taxon>
        <taxon>Holophagaceae</taxon>
        <taxon>Geothrix</taxon>
    </lineage>
</organism>
<evidence type="ECO:0000313" key="3">
    <source>
        <dbReference type="EMBL" id="MBK8572318.1"/>
    </source>
</evidence>
<dbReference type="InterPro" id="IPR025645">
    <property type="entry name" value="DUF4349"/>
</dbReference>
<name>A0A936F1T8_9BACT</name>
<proteinExistence type="predicted"/>
<feature type="domain" description="DUF4349" evidence="2">
    <location>
        <begin position="2"/>
        <end position="91"/>
    </location>
</feature>
<accession>A0A936F1T8</accession>
<dbReference type="EMBL" id="JADKCH010000004">
    <property type="protein sequence ID" value="MBK8572318.1"/>
    <property type="molecule type" value="Genomic_DNA"/>
</dbReference>